<dbReference type="RefSeq" id="WP_322468826.1">
    <property type="nucleotide sequence ID" value="NZ_JAXOJX010000160.1"/>
</dbReference>
<sequence>MRPPLRPSSAVLPVRRLIAIVLMLLLPLQSAWALVAMPCLGHLSLPLAVQAAQAEAQGHGAAHHAAHAGHDVAPAALAHQAGAAAHQHRDGHDGHDAAATGPADDGGTSSSPLSDPCSGSAACMSLHSPPLSAAFDAGLPALAPAGWLPPAPGQRFSSVPPQRLHRPPIGLAA</sequence>
<dbReference type="Proteomes" id="UP001293718">
    <property type="component" value="Unassembled WGS sequence"/>
</dbReference>
<proteinExistence type="predicted"/>
<feature type="compositionally biased region" description="Low complexity" evidence="1">
    <location>
        <begin position="97"/>
        <end position="115"/>
    </location>
</feature>
<name>A0ABU5IS66_9BURK</name>
<organism evidence="2 3">
    <name type="scientific">Azohydromonas lata</name>
    <dbReference type="NCBI Taxonomy" id="45677"/>
    <lineage>
        <taxon>Bacteria</taxon>
        <taxon>Pseudomonadati</taxon>
        <taxon>Pseudomonadota</taxon>
        <taxon>Betaproteobacteria</taxon>
        <taxon>Burkholderiales</taxon>
        <taxon>Sphaerotilaceae</taxon>
        <taxon>Azohydromonas</taxon>
    </lineage>
</organism>
<dbReference type="EMBL" id="JAXOJX010000160">
    <property type="protein sequence ID" value="MDZ5461744.1"/>
    <property type="molecule type" value="Genomic_DNA"/>
</dbReference>
<comment type="caution">
    <text evidence="2">The sequence shown here is derived from an EMBL/GenBank/DDBJ whole genome shotgun (WGS) entry which is preliminary data.</text>
</comment>
<protein>
    <submittedName>
        <fullName evidence="2">Uncharacterized protein</fullName>
    </submittedName>
</protein>
<accession>A0ABU5IS66</accession>
<keyword evidence="3" id="KW-1185">Reference proteome</keyword>
<evidence type="ECO:0000256" key="1">
    <source>
        <dbReference type="SAM" id="MobiDB-lite"/>
    </source>
</evidence>
<evidence type="ECO:0000313" key="3">
    <source>
        <dbReference type="Proteomes" id="UP001293718"/>
    </source>
</evidence>
<gene>
    <name evidence="2" type="ORF">SM757_34730</name>
</gene>
<feature type="region of interest" description="Disordered" evidence="1">
    <location>
        <begin position="153"/>
        <end position="173"/>
    </location>
</feature>
<reference evidence="2 3" key="1">
    <citation type="submission" date="2023-11" db="EMBL/GenBank/DDBJ databases">
        <title>Draft genome of Azohydromonas lata strain H1 (DSM1123), a polyhydroxyalkanoate producer.</title>
        <authorList>
            <person name="Traversa D."/>
            <person name="D'Addabbo P."/>
            <person name="Pazzani C."/>
            <person name="Manzari C."/>
            <person name="Chiara M."/>
            <person name="Scrascia M."/>
        </authorList>
    </citation>
    <scope>NUCLEOTIDE SEQUENCE [LARGE SCALE GENOMIC DNA]</scope>
    <source>
        <strain evidence="2 3">H1</strain>
    </source>
</reference>
<feature type="region of interest" description="Disordered" evidence="1">
    <location>
        <begin position="78"/>
        <end position="115"/>
    </location>
</feature>
<feature type="compositionally biased region" description="Basic and acidic residues" evidence="1">
    <location>
        <begin position="87"/>
        <end position="96"/>
    </location>
</feature>
<evidence type="ECO:0000313" key="2">
    <source>
        <dbReference type="EMBL" id="MDZ5461744.1"/>
    </source>
</evidence>